<feature type="compositionally biased region" description="Low complexity" evidence="2">
    <location>
        <begin position="15"/>
        <end position="33"/>
    </location>
</feature>
<evidence type="ECO:0000256" key="1">
    <source>
        <dbReference type="SAM" id="Coils"/>
    </source>
</evidence>
<feature type="compositionally biased region" description="Polar residues" evidence="2">
    <location>
        <begin position="34"/>
        <end position="47"/>
    </location>
</feature>
<dbReference type="InterPro" id="IPR007060">
    <property type="entry name" value="FtsL/DivIC"/>
</dbReference>
<dbReference type="EMBL" id="CP065738">
    <property type="protein sequence ID" value="QPT52964.1"/>
    <property type="molecule type" value="Genomic_DNA"/>
</dbReference>
<dbReference type="Pfam" id="PF04977">
    <property type="entry name" value="DivIC"/>
    <property type="match status" value="1"/>
</dbReference>
<keyword evidence="3" id="KW-0472">Membrane</keyword>
<keyword evidence="3" id="KW-0812">Transmembrane</keyword>
<gene>
    <name evidence="4" type="ORF">I6G21_06465</name>
</gene>
<organism evidence="4 5">
    <name type="scientific">Rothia kristinae</name>
    <dbReference type="NCBI Taxonomy" id="37923"/>
    <lineage>
        <taxon>Bacteria</taxon>
        <taxon>Bacillati</taxon>
        <taxon>Actinomycetota</taxon>
        <taxon>Actinomycetes</taxon>
        <taxon>Micrococcales</taxon>
        <taxon>Micrococcaceae</taxon>
        <taxon>Rothia</taxon>
    </lineage>
</organism>
<dbReference type="RefSeq" id="WP_129357830.1">
    <property type="nucleotide sequence ID" value="NZ_CP065738.1"/>
</dbReference>
<protein>
    <submittedName>
        <fullName evidence="4">Septum formation initiator family protein</fullName>
    </submittedName>
</protein>
<feature type="region of interest" description="Disordered" evidence="2">
    <location>
        <begin position="181"/>
        <end position="215"/>
    </location>
</feature>
<dbReference type="GeneID" id="61263021"/>
<feature type="region of interest" description="Disordered" evidence="2">
    <location>
        <begin position="1"/>
        <end position="69"/>
    </location>
</feature>
<accession>A0A7T3F8F9</accession>
<name>A0A7T3F8F9_9MICC</name>
<dbReference type="AlphaFoldDB" id="A0A7T3F8F9"/>
<keyword evidence="3" id="KW-1133">Transmembrane helix</keyword>
<feature type="transmembrane region" description="Helical" evidence="3">
    <location>
        <begin position="101"/>
        <end position="122"/>
    </location>
</feature>
<reference evidence="4 5" key="1">
    <citation type="submission" date="2020-12" db="EMBL/GenBank/DDBJ databases">
        <title>FDA dAtabase for Regulatory Grade micrObial Sequences (FDA-ARGOS): Supporting development and validation of Infectious Disease Dx tests.</title>
        <authorList>
            <person name="Sproer C."/>
            <person name="Gronow S."/>
            <person name="Severitt S."/>
            <person name="Schroder I."/>
            <person name="Tallon L."/>
            <person name="Sadzewicz L."/>
            <person name="Zhao X."/>
            <person name="Boylan J."/>
            <person name="Ott S."/>
            <person name="Bowen H."/>
            <person name="Vavikolanu K."/>
            <person name="Mehta A."/>
            <person name="Aluvathingal J."/>
            <person name="Nadendla S."/>
            <person name="Lowell S."/>
            <person name="Myers T."/>
            <person name="Yan Y."/>
            <person name="Sichtig H."/>
        </authorList>
    </citation>
    <scope>NUCLEOTIDE SEQUENCE [LARGE SCALE GENOMIC DNA]</scope>
    <source>
        <strain evidence="4 5">FDAARGOS_864</strain>
    </source>
</reference>
<feature type="coiled-coil region" evidence="1">
    <location>
        <begin position="128"/>
        <end position="155"/>
    </location>
</feature>
<dbReference type="Proteomes" id="UP000594975">
    <property type="component" value="Chromosome"/>
</dbReference>
<dbReference type="KEGG" id="rkr:I6G21_06465"/>
<evidence type="ECO:0000313" key="4">
    <source>
        <dbReference type="EMBL" id="QPT52964.1"/>
    </source>
</evidence>
<proteinExistence type="predicted"/>
<evidence type="ECO:0000256" key="2">
    <source>
        <dbReference type="SAM" id="MobiDB-lite"/>
    </source>
</evidence>
<evidence type="ECO:0000313" key="5">
    <source>
        <dbReference type="Proteomes" id="UP000594975"/>
    </source>
</evidence>
<feature type="compositionally biased region" description="Acidic residues" evidence="2">
    <location>
        <begin position="56"/>
        <end position="65"/>
    </location>
</feature>
<keyword evidence="1" id="KW-0175">Coiled coil</keyword>
<evidence type="ECO:0000256" key="3">
    <source>
        <dbReference type="SAM" id="Phobius"/>
    </source>
</evidence>
<sequence>MRNPLRGAARWLGYTRPPARSAAASRPTAPDSTDSTATRPTGPTVSRATRPADPEQPPEVELVEQEDPRGALVGAEDWSEQEDRHPTLEPVAARSFSGRTLLLLLIAAVLVVPLAPTVHRYFAQQAEIQSLHRDIADLQSQQADLEEQKKRWDSDDYVRQQARERLMYVDPGATPYMVIGQQEGPAQADDSSAEAAAQGHPSWGTSLWESVAGTR</sequence>
<feature type="compositionally biased region" description="Low complexity" evidence="2">
    <location>
        <begin position="186"/>
        <end position="198"/>
    </location>
</feature>